<gene>
    <name evidence="1" type="ORF">Poly30_21590</name>
</gene>
<dbReference type="OrthoDB" id="6290690at2"/>
<evidence type="ECO:0008006" key="3">
    <source>
        <dbReference type="Google" id="ProtNLM"/>
    </source>
</evidence>
<proteinExistence type="predicted"/>
<sequence>MISVMRKLLFTVLFVGFLSAALFSFGGCSSPVPNRNPIGEVFPTIEATPLDAEGEGSGEVRIPGDFAGAPLLLLVGYVQDAQFDIDRWLFGVLDAELGVALREVPAARGMAASLASGFIDSGMRKGIPQTEWGAVVTTYGKTADTIAKVTGTERPRNARVLLLDGEGVIRWFHDAGFSAATLIALRSALAELR</sequence>
<accession>A0A518ERC6</accession>
<dbReference type="EMBL" id="CP036434">
    <property type="protein sequence ID" value="QDV06644.1"/>
    <property type="molecule type" value="Genomic_DNA"/>
</dbReference>
<dbReference type="Proteomes" id="UP000320390">
    <property type="component" value="Chromosome"/>
</dbReference>
<dbReference type="PROSITE" id="PS51257">
    <property type="entry name" value="PROKAR_LIPOPROTEIN"/>
    <property type="match status" value="1"/>
</dbReference>
<reference evidence="1 2" key="1">
    <citation type="submission" date="2019-02" db="EMBL/GenBank/DDBJ databases">
        <title>Deep-cultivation of Planctomycetes and their phenomic and genomic characterization uncovers novel biology.</title>
        <authorList>
            <person name="Wiegand S."/>
            <person name="Jogler M."/>
            <person name="Boedeker C."/>
            <person name="Pinto D."/>
            <person name="Vollmers J."/>
            <person name="Rivas-Marin E."/>
            <person name="Kohn T."/>
            <person name="Peeters S.H."/>
            <person name="Heuer A."/>
            <person name="Rast P."/>
            <person name="Oberbeckmann S."/>
            <person name="Bunk B."/>
            <person name="Jeske O."/>
            <person name="Meyerdierks A."/>
            <person name="Storesund J.E."/>
            <person name="Kallscheuer N."/>
            <person name="Luecker S."/>
            <person name="Lage O.M."/>
            <person name="Pohl T."/>
            <person name="Merkel B.J."/>
            <person name="Hornburger P."/>
            <person name="Mueller R.-W."/>
            <person name="Bruemmer F."/>
            <person name="Labrenz M."/>
            <person name="Spormann A.M."/>
            <person name="Op den Camp H."/>
            <person name="Overmann J."/>
            <person name="Amann R."/>
            <person name="Jetten M.S.M."/>
            <person name="Mascher T."/>
            <person name="Medema M.H."/>
            <person name="Devos D.P."/>
            <person name="Kaster A.-K."/>
            <person name="Ovreas L."/>
            <person name="Rohde M."/>
            <person name="Galperin M.Y."/>
            <person name="Jogler C."/>
        </authorList>
    </citation>
    <scope>NUCLEOTIDE SEQUENCE [LARGE SCALE GENOMIC DNA]</scope>
    <source>
        <strain evidence="1 2">Poly30</strain>
    </source>
</reference>
<evidence type="ECO:0000313" key="2">
    <source>
        <dbReference type="Proteomes" id="UP000320390"/>
    </source>
</evidence>
<evidence type="ECO:0000313" key="1">
    <source>
        <dbReference type="EMBL" id="QDV06644.1"/>
    </source>
</evidence>
<dbReference type="AlphaFoldDB" id="A0A518ERC6"/>
<keyword evidence="2" id="KW-1185">Reference proteome</keyword>
<organism evidence="1 2">
    <name type="scientific">Saltatorellus ferox</name>
    <dbReference type="NCBI Taxonomy" id="2528018"/>
    <lineage>
        <taxon>Bacteria</taxon>
        <taxon>Pseudomonadati</taxon>
        <taxon>Planctomycetota</taxon>
        <taxon>Planctomycetia</taxon>
        <taxon>Planctomycetia incertae sedis</taxon>
        <taxon>Saltatorellus</taxon>
    </lineage>
</organism>
<name>A0A518ERC6_9BACT</name>
<protein>
    <recommendedName>
        <fullName evidence="3">Thioredoxin domain-containing protein</fullName>
    </recommendedName>
</protein>